<feature type="repeat" description="Solcar" evidence="11">
    <location>
        <begin position="58"/>
        <end position="147"/>
    </location>
</feature>
<sequence>MQRTYNLTTSRNSKILVSSVLTGSVITGVIMFPRPTTTTKEQLSEFTVFAKELLSPFRGALEHFSLAAISGSVGAAAVYPIDLVKTRMQNQKTINGTKMYKHSVDCFAKVIKGEGFLGLYKGLGPQLLGVTPEKAVELTVNDLMRSLLLTDGQHNFALELIAGCAAGGSQVIFTNPVEMIKIRLQIQGENIRNGLMKASERQSALAIFKEIGVRKLYSGASACLMRDVPFSGMYFTIYARMKKLFASSATGTASPGGLLVAGALSGIPAAALVTPADVVKTRLQAKQLKTETPYKGIRDCAKRIWANEGASAFFKGAGARVARSSPQFGVTLFTYELLQRKFYPSRAN</sequence>
<comment type="subcellular location">
    <subcellularLocation>
        <location evidence="1">Mitochondrion inner membrane</location>
        <topology evidence="1">Multi-pass membrane protein</topology>
    </subcellularLocation>
</comment>
<name>A0A7S4HXH8_9EUKA</name>
<evidence type="ECO:0000256" key="10">
    <source>
        <dbReference type="ARBA" id="ARBA00023136"/>
    </source>
</evidence>
<evidence type="ECO:0000256" key="4">
    <source>
        <dbReference type="ARBA" id="ARBA00022692"/>
    </source>
</evidence>
<dbReference type="PANTHER" id="PTHR45678:SF9">
    <property type="entry name" value="CALCIUM-BINDING MITOCHONDRIAL CARRIER PROTEIN ARALAR1"/>
    <property type="match status" value="1"/>
</dbReference>
<dbReference type="SUPFAM" id="SSF103506">
    <property type="entry name" value="Mitochondrial carrier"/>
    <property type="match status" value="1"/>
</dbReference>
<gene>
    <name evidence="14" type="ORF">VSP0166_LOCUS5595</name>
</gene>
<dbReference type="PROSITE" id="PS50920">
    <property type="entry name" value="SOLCAR"/>
    <property type="match status" value="3"/>
</dbReference>
<keyword evidence="7" id="KW-0106">Calcium</keyword>
<dbReference type="AlphaFoldDB" id="A0A7S4HXH8"/>
<dbReference type="PRINTS" id="PR00926">
    <property type="entry name" value="MITOCARRIER"/>
</dbReference>
<evidence type="ECO:0000256" key="12">
    <source>
        <dbReference type="RuleBase" id="RU000488"/>
    </source>
</evidence>
<keyword evidence="3 12" id="KW-0813">Transport</keyword>
<keyword evidence="4 11" id="KW-0812">Transmembrane</keyword>
<dbReference type="GO" id="GO:0015183">
    <property type="term" value="F:L-aspartate transmembrane transporter activity"/>
    <property type="evidence" value="ECO:0007669"/>
    <property type="project" value="TreeGrafter"/>
</dbReference>
<evidence type="ECO:0000256" key="2">
    <source>
        <dbReference type="ARBA" id="ARBA00006375"/>
    </source>
</evidence>
<keyword evidence="8 13" id="KW-1133">Transmembrane helix</keyword>
<proteinExistence type="inferred from homology"/>
<keyword evidence="6" id="KW-0999">Mitochondrion inner membrane</keyword>
<dbReference type="FunFam" id="1.50.40.10:FF:000004">
    <property type="entry name" value="Calcium-binding mitochondrial carrier protein Aralar1"/>
    <property type="match status" value="1"/>
</dbReference>
<dbReference type="Pfam" id="PF00153">
    <property type="entry name" value="Mito_carr"/>
    <property type="match status" value="3"/>
</dbReference>
<evidence type="ECO:0000313" key="14">
    <source>
        <dbReference type="EMBL" id="CAE2212032.1"/>
    </source>
</evidence>
<dbReference type="Gene3D" id="1.50.40.10">
    <property type="entry name" value="Mitochondrial carrier domain"/>
    <property type="match status" value="1"/>
</dbReference>
<dbReference type="InterPro" id="IPR002067">
    <property type="entry name" value="MCP"/>
</dbReference>
<comment type="similarity">
    <text evidence="2 12">Belongs to the mitochondrial carrier (TC 2.A.29) family.</text>
</comment>
<evidence type="ECO:0000256" key="13">
    <source>
        <dbReference type="SAM" id="Phobius"/>
    </source>
</evidence>
<dbReference type="InterPro" id="IPR023395">
    <property type="entry name" value="MCP_dom_sf"/>
</dbReference>
<dbReference type="PANTHER" id="PTHR45678">
    <property type="entry name" value="MITOCHONDRIAL 2-OXODICARBOXYLATE CARRIER 1-RELATED"/>
    <property type="match status" value="1"/>
</dbReference>
<keyword evidence="10 11" id="KW-0472">Membrane</keyword>
<evidence type="ECO:0000256" key="8">
    <source>
        <dbReference type="ARBA" id="ARBA00022989"/>
    </source>
</evidence>
<dbReference type="EMBL" id="HBKP01007783">
    <property type="protein sequence ID" value="CAE2212032.1"/>
    <property type="molecule type" value="Transcribed_RNA"/>
</dbReference>
<evidence type="ECO:0000256" key="3">
    <source>
        <dbReference type="ARBA" id="ARBA00022448"/>
    </source>
</evidence>
<keyword evidence="9" id="KW-0496">Mitochondrion</keyword>
<dbReference type="GO" id="GO:0005743">
    <property type="term" value="C:mitochondrial inner membrane"/>
    <property type="evidence" value="ECO:0007669"/>
    <property type="project" value="UniProtKB-SubCell"/>
</dbReference>
<feature type="repeat" description="Solcar" evidence="11">
    <location>
        <begin position="154"/>
        <end position="244"/>
    </location>
</feature>
<evidence type="ECO:0000256" key="6">
    <source>
        <dbReference type="ARBA" id="ARBA00022792"/>
    </source>
</evidence>
<evidence type="ECO:0000256" key="5">
    <source>
        <dbReference type="ARBA" id="ARBA00022737"/>
    </source>
</evidence>
<dbReference type="GO" id="GO:0043490">
    <property type="term" value="P:malate-aspartate shuttle"/>
    <property type="evidence" value="ECO:0007669"/>
    <property type="project" value="TreeGrafter"/>
</dbReference>
<evidence type="ECO:0000256" key="1">
    <source>
        <dbReference type="ARBA" id="ARBA00004448"/>
    </source>
</evidence>
<keyword evidence="5" id="KW-0677">Repeat</keyword>
<dbReference type="GO" id="GO:0005313">
    <property type="term" value="F:L-glutamate transmembrane transporter activity"/>
    <property type="evidence" value="ECO:0007669"/>
    <property type="project" value="TreeGrafter"/>
</dbReference>
<feature type="repeat" description="Solcar" evidence="11">
    <location>
        <begin position="253"/>
        <end position="341"/>
    </location>
</feature>
<dbReference type="InterPro" id="IPR051028">
    <property type="entry name" value="Mito_Solute_Carrier"/>
</dbReference>
<evidence type="ECO:0000256" key="9">
    <source>
        <dbReference type="ARBA" id="ARBA00023128"/>
    </source>
</evidence>
<accession>A0A7S4HXH8</accession>
<evidence type="ECO:0000256" key="11">
    <source>
        <dbReference type="PROSITE-ProRule" id="PRU00282"/>
    </source>
</evidence>
<reference evidence="14" key="1">
    <citation type="submission" date="2021-01" db="EMBL/GenBank/DDBJ databases">
        <authorList>
            <person name="Corre E."/>
            <person name="Pelletier E."/>
            <person name="Niang G."/>
            <person name="Scheremetjew M."/>
            <person name="Finn R."/>
            <person name="Kale V."/>
            <person name="Holt S."/>
            <person name="Cochrane G."/>
            <person name="Meng A."/>
            <person name="Brown T."/>
            <person name="Cohen L."/>
        </authorList>
    </citation>
    <scope>NUCLEOTIDE SEQUENCE</scope>
    <source>
        <strain evidence="14">DIVA3 518/3/11/1/6</strain>
    </source>
</reference>
<protein>
    <submittedName>
        <fullName evidence="14">Uncharacterized protein</fullName>
    </submittedName>
</protein>
<dbReference type="InterPro" id="IPR018108">
    <property type="entry name" value="MCP_transmembrane"/>
</dbReference>
<organism evidence="14">
    <name type="scientific">Vannella robusta</name>
    <dbReference type="NCBI Taxonomy" id="1487602"/>
    <lineage>
        <taxon>Eukaryota</taxon>
        <taxon>Amoebozoa</taxon>
        <taxon>Discosea</taxon>
        <taxon>Flabellinia</taxon>
        <taxon>Vannellidae</taxon>
        <taxon>Vannella</taxon>
    </lineage>
</organism>
<feature type="transmembrane region" description="Helical" evidence="13">
    <location>
        <begin position="12"/>
        <end position="32"/>
    </location>
</feature>
<evidence type="ECO:0000256" key="7">
    <source>
        <dbReference type="ARBA" id="ARBA00022837"/>
    </source>
</evidence>